<feature type="compositionally biased region" description="Basic and acidic residues" evidence="2">
    <location>
        <begin position="165"/>
        <end position="198"/>
    </location>
</feature>
<evidence type="ECO:0000313" key="4">
    <source>
        <dbReference type="EMBL" id="CAJ0609389.1"/>
    </source>
</evidence>
<proteinExistence type="predicted"/>
<evidence type="ECO:0000256" key="2">
    <source>
        <dbReference type="SAM" id="MobiDB-lite"/>
    </source>
</evidence>
<sequence>MTVDDAVLNKVLKYGKLIKKKEKVSHALARLNNIDMTLEILSATNIGRYVNRLCHDAEYGRDASKIIEKWKEIARQSGVRGGDEDRNSEDDHPQQNGSSDSIESDEHGSYLMKSDDAHQDSEQYNHEDAYKGEDSDEDSHSRRYKREEKSRDHYEDTETSGQRQYCDDRRSNHSHDDADSDSAYHDYEDNHDQRRTNDYDSDGAGQTLDRPCSSRASDAKDSRKRHHNAEERTSSKQLSNETKKVKASKVVTEFDMILQSADTGHPKHKKVRDAHIKWTEMPVLTNYQPFPQAVRVAKDANTSPADDFNPENMFKPRNERGKVFAGRRKSTPLIVPSLFNICLRVLSNNIGVLLYAEYIPYDVLKPVLEKCTDEELASIETKHPYIEDDSGELWQRLVSKKYPGEEPDTDGSWKELYYYLEKEKEEKLKRLSQRIGKMHQADSAKGQRKTLLADATAPLSVRRRQMQHGIAHVSRPLPSAIEVSSARRKIFETGGSKAALSTLPSAVVNRNSTVGAKTDRHAKKPPAKKGALMIKTMKMLNMKRK</sequence>
<feature type="domain" description="TFIIS N-terminal" evidence="3">
    <location>
        <begin position="6"/>
        <end position="77"/>
    </location>
</feature>
<dbReference type="InterPro" id="IPR035441">
    <property type="entry name" value="TFIIS/LEDGF_dom_sf"/>
</dbReference>
<accession>A0AA36HG11</accession>
<evidence type="ECO:0000259" key="3">
    <source>
        <dbReference type="PROSITE" id="PS51319"/>
    </source>
</evidence>
<feature type="region of interest" description="Disordered" evidence="2">
    <location>
        <begin position="127"/>
        <end position="246"/>
    </location>
</feature>
<feature type="compositionally biased region" description="Basic and acidic residues" evidence="2">
    <location>
        <begin position="127"/>
        <end position="156"/>
    </location>
</feature>
<dbReference type="GO" id="GO:0070449">
    <property type="term" value="C:elongin complex"/>
    <property type="evidence" value="ECO:0007669"/>
    <property type="project" value="InterPro"/>
</dbReference>
<feature type="compositionally biased region" description="Basic and acidic residues" evidence="2">
    <location>
        <begin position="81"/>
        <end position="93"/>
    </location>
</feature>
<dbReference type="InterPro" id="IPR017923">
    <property type="entry name" value="TFIIS_N"/>
</dbReference>
<comment type="caution">
    <text evidence="4">The sequence shown here is derived from an EMBL/GenBank/DDBJ whole genome shotgun (WGS) entry which is preliminary data.</text>
</comment>
<protein>
    <recommendedName>
        <fullName evidence="3">TFIIS N-terminal domain-containing protein</fullName>
    </recommendedName>
</protein>
<dbReference type="Pfam" id="PF06881">
    <property type="entry name" value="Elongin_A"/>
    <property type="match status" value="1"/>
</dbReference>
<dbReference type="Pfam" id="PF08711">
    <property type="entry name" value="Med26"/>
    <property type="match status" value="1"/>
</dbReference>
<evidence type="ECO:0000313" key="5">
    <source>
        <dbReference type="Proteomes" id="UP001176961"/>
    </source>
</evidence>
<dbReference type="InterPro" id="IPR010684">
    <property type="entry name" value="RNA_pol_II_trans_fac_SIII_A"/>
</dbReference>
<dbReference type="SUPFAM" id="SSF47676">
    <property type="entry name" value="Conserved domain common to transcription factors TFIIS, elongin A, CRSP70"/>
    <property type="match status" value="1"/>
</dbReference>
<reference evidence="4" key="1">
    <citation type="submission" date="2023-07" db="EMBL/GenBank/DDBJ databases">
        <authorList>
            <consortium name="CYATHOMIX"/>
        </authorList>
    </citation>
    <scope>NUCLEOTIDE SEQUENCE</scope>
    <source>
        <strain evidence="4">N/A</strain>
    </source>
</reference>
<dbReference type="PROSITE" id="PS51319">
    <property type="entry name" value="TFIIS_N"/>
    <property type="match status" value="1"/>
</dbReference>
<evidence type="ECO:0000256" key="1">
    <source>
        <dbReference type="PROSITE-ProRule" id="PRU00649"/>
    </source>
</evidence>
<dbReference type="Gene3D" id="6.10.250.3180">
    <property type="match status" value="1"/>
</dbReference>
<dbReference type="EMBL" id="CATQJL010000326">
    <property type="protein sequence ID" value="CAJ0609389.1"/>
    <property type="molecule type" value="Genomic_DNA"/>
</dbReference>
<keyword evidence="5" id="KW-1185">Reference proteome</keyword>
<dbReference type="GO" id="GO:0006368">
    <property type="term" value="P:transcription elongation by RNA polymerase II"/>
    <property type="evidence" value="ECO:0007669"/>
    <property type="project" value="InterPro"/>
</dbReference>
<dbReference type="AlphaFoldDB" id="A0AA36HG11"/>
<name>A0AA36HG11_CYLNA</name>
<dbReference type="Gene3D" id="1.20.930.10">
    <property type="entry name" value="Conserved domain common to transcription factors TFIIS, elongin A, CRSP70"/>
    <property type="match status" value="1"/>
</dbReference>
<comment type="subcellular location">
    <subcellularLocation>
        <location evidence="1">Nucleus</location>
    </subcellularLocation>
</comment>
<dbReference type="Proteomes" id="UP001176961">
    <property type="component" value="Unassembled WGS sequence"/>
</dbReference>
<gene>
    <name evidence="4" type="ORF">CYNAS_LOCUS21372</name>
</gene>
<dbReference type="PANTHER" id="PTHR15141">
    <property type="entry name" value="TRANSCRIPTION ELONGATION FACTOR B POLYPEPTIDE 3"/>
    <property type="match status" value="1"/>
</dbReference>
<organism evidence="4 5">
    <name type="scientific">Cylicocyclus nassatus</name>
    <name type="common">Nematode worm</name>
    <dbReference type="NCBI Taxonomy" id="53992"/>
    <lineage>
        <taxon>Eukaryota</taxon>
        <taxon>Metazoa</taxon>
        <taxon>Ecdysozoa</taxon>
        <taxon>Nematoda</taxon>
        <taxon>Chromadorea</taxon>
        <taxon>Rhabditida</taxon>
        <taxon>Rhabditina</taxon>
        <taxon>Rhabditomorpha</taxon>
        <taxon>Strongyloidea</taxon>
        <taxon>Strongylidae</taxon>
        <taxon>Cylicocyclus</taxon>
    </lineage>
</organism>
<keyword evidence="1" id="KW-0539">Nucleus</keyword>
<dbReference type="PANTHER" id="PTHR15141:SF76">
    <property type="entry name" value="TRANSCRIPTION ELONGATION FACTOR B POLYPEPTIDE 3"/>
    <property type="match status" value="1"/>
</dbReference>
<dbReference type="InterPro" id="IPR051870">
    <property type="entry name" value="Elongin-A_domain"/>
</dbReference>
<feature type="region of interest" description="Disordered" evidence="2">
    <location>
        <begin position="77"/>
        <end position="108"/>
    </location>
</feature>